<dbReference type="Proteomes" id="UP001218218">
    <property type="component" value="Unassembled WGS sequence"/>
</dbReference>
<accession>A0AAD7F3B8</accession>
<dbReference type="EMBL" id="JARIHO010000003">
    <property type="protein sequence ID" value="KAJ7364372.1"/>
    <property type="molecule type" value="Genomic_DNA"/>
</dbReference>
<comment type="caution">
    <text evidence="5">The sequence shown here is derived from an EMBL/GenBank/DDBJ whole genome shotgun (WGS) entry which is preliminary data.</text>
</comment>
<evidence type="ECO:0000313" key="5">
    <source>
        <dbReference type="EMBL" id="KAJ7364372.1"/>
    </source>
</evidence>
<keyword evidence="1" id="KW-0479">Metal-binding</keyword>
<dbReference type="InterPro" id="IPR046349">
    <property type="entry name" value="C1-like_sf"/>
</dbReference>
<feature type="compositionally biased region" description="Polar residues" evidence="3">
    <location>
        <begin position="237"/>
        <end position="251"/>
    </location>
</feature>
<keyword evidence="6" id="KW-1185">Reference proteome</keyword>
<protein>
    <recommendedName>
        <fullName evidence="4">Phorbol-ester/DAG-type domain-containing protein</fullName>
    </recommendedName>
</protein>
<evidence type="ECO:0000256" key="1">
    <source>
        <dbReference type="ARBA" id="ARBA00022723"/>
    </source>
</evidence>
<dbReference type="PROSITE" id="PS50081">
    <property type="entry name" value="ZF_DAG_PE_2"/>
    <property type="match status" value="1"/>
</dbReference>
<feature type="region of interest" description="Disordered" evidence="3">
    <location>
        <begin position="216"/>
        <end position="296"/>
    </location>
</feature>
<feature type="compositionally biased region" description="Pro residues" evidence="3">
    <location>
        <begin position="221"/>
        <end position="232"/>
    </location>
</feature>
<name>A0AAD7F3B8_9AGAR</name>
<organism evidence="5 6">
    <name type="scientific">Mycena albidolilacea</name>
    <dbReference type="NCBI Taxonomy" id="1033008"/>
    <lineage>
        <taxon>Eukaryota</taxon>
        <taxon>Fungi</taxon>
        <taxon>Dikarya</taxon>
        <taxon>Basidiomycota</taxon>
        <taxon>Agaricomycotina</taxon>
        <taxon>Agaricomycetes</taxon>
        <taxon>Agaricomycetidae</taxon>
        <taxon>Agaricales</taxon>
        <taxon>Marasmiineae</taxon>
        <taxon>Mycenaceae</taxon>
        <taxon>Mycena</taxon>
    </lineage>
</organism>
<evidence type="ECO:0000259" key="4">
    <source>
        <dbReference type="PROSITE" id="PS50081"/>
    </source>
</evidence>
<evidence type="ECO:0000256" key="2">
    <source>
        <dbReference type="ARBA" id="ARBA00022833"/>
    </source>
</evidence>
<evidence type="ECO:0000313" key="6">
    <source>
        <dbReference type="Proteomes" id="UP001218218"/>
    </source>
</evidence>
<feature type="region of interest" description="Disordered" evidence="3">
    <location>
        <begin position="79"/>
        <end position="103"/>
    </location>
</feature>
<feature type="domain" description="Phorbol-ester/DAG-type" evidence="4">
    <location>
        <begin position="119"/>
        <end position="161"/>
    </location>
</feature>
<keyword evidence="2" id="KW-0862">Zinc</keyword>
<dbReference type="SUPFAM" id="SSF57889">
    <property type="entry name" value="Cysteine-rich domain"/>
    <property type="match status" value="1"/>
</dbReference>
<evidence type="ECO:0000256" key="3">
    <source>
        <dbReference type="SAM" id="MobiDB-lite"/>
    </source>
</evidence>
<dbReference type="AlphaFoldDB" id="A0AAD7F3B8"/>
<sequence>MFRVVEDDMPPLPEHCSPLLQGLLQRPSADLLCEHPWLKKNSGAHKALRPQDSIPFLRRVSADMQKSEAVRFLAPISEMPDSSEAEESVSDSPLGRRVSSSRPMDRDISPLVQITYTRDHSFVKTTFSKLCLLDVKRSAVFCDQCRLIAHSRCAINAPPTCDLRAQLLLYAQYANKGNSMSAYSNPLDVVSKTGHGHSHPMSPASEVALVTRRTSLNGTAPAPPSYGTPVTPPTAFNFMTASKRSRSNLTPEPNFASSSNSVRPSSVREEHQHNCQFGQHAERPEPLESSQSQVFG</sequence>
<proteinExistence type="predicted"/>
<reference evidence="5" key="1">
    <citation type="submission" date="2023-03" db="EMBL/GenBank/DDBJ databases">
        <title>Massive genome expansion in bonnet fungi (Mycena s.s.) driven by repeated elements and novel gene families across ecological guilds.</title>
        <authorList>
            <consortium name="Lawrence Berkeley National Laboratory"/>
            <person name="Harder C.B."/>
            <person name="Miyauchi S."/>
            <person name="Viragh M."/>
            <person name="Kuo A."/>
            <person name="Thoen E."/>
            <person name="Andreopoulos B."/>
            <person name="Lu D."/>
            <person name="Skrede I."/>
            <person name="Drula E."/>
            <person name="Henrissat B."/>
            <person name="Morin E."/>
            <person name="Kohler A."/>
            <person name="Barry K."/>
            <person name="LaButti K."/>
            <person name="Morin E."/>
            <person name="Salamov A."/>
            <person name="Lipzen A."/>
            <person name="Mereny Z."/>
            <person name="Hegedus B."/>
            <person name="Baldrian P."/>
            <person name="Stursova M."/>
            <person name="Weitz H."/>
            <person name="Taylor A."/>
            <person name="Grigoriev I.V."/>
            <person name="Nagy L.G."/>
            <person name="Martin F."/>
            <person name="Kauserud H."/>
        </authorList>
    </citation>
    <scope>NUCLEOTIDE SEQUENCE</scope>
    <source>
        <strain evidence="5">CBHHK002</strain>
    </source>
</reference>
<gene>
    <name evidence="5" type="ORF">DFH08DRAFT_920898</name>
</gene>
<dbReference type="GO" id="GO:0046872">
    <property type="term" value="F:metal ion binding"/>
    <property type="evidence" value="ECO:0007669"/>
    <property type="project" value="UniProtKB-KW"/>
</dbReference>
<dbReference type="InterPro" id="IPR002219">
    <property type="entry name" value="PKC_DAG/PE"/>
</dbReference>